<name>A0AAJ4ZP83_9RALS</name>
<dbReference type="SUPFAM" id="SSF54637">
    <property type="entry name" value="Thioesterase/thiol ester dehydrase-isomerase"/>
    <property type="match status" value="1"/>
</dbReference>
<dbReference type="Proteomes" id="UP000255008">
    <property type="component" value="Unassembled WGS sequence"/>
</dbReference>
<dbReference type="Pfam" id="PF13279">
    <property type="entry name" value="4HBT_2"/>
    <property type="match status" value="1"/>
</dbReference>
<dbReference type="KEGG" id="rmn:TK49_20010"/>
<evidence type="ECO:0000313" key="2">
    <source>
        <dbReference type="Proteomes" id="UP000255008"/>
    </source>
</evidence>
<evidence type="ECO:0008006" key="3">
    <source>
        <dbReference type="Google" id="ProtNLM"/>
    </source>
</evidence>
<sequence length="165" mass="19055">MPAGNPIESVISQYMRAGTQSAAFSADLTFHHTFDVYLKDSNAFANTYFARYFEWQGVARERWFYECVDANLVGGNVIFITKRAHQEFVEETFPFQRIDCYLNTFQVRPCSAYLLFRFESAGQLVSLGYQQIVIAGADRTIQRLPTHIMERAKEYELRPRTPVVA</sequence>
<dbReference type="AlphaFoldDB" id="A0AAJ4ZP83"/>
<dbReference type="EMBL" id="UGVE01000002">
    <property type="protein sequence ID" value="SUE35235.1"/>
    <property type="molecule type" value="Genomic_DNA"/>
</dbReference>
<evidence type="ECO:0000313" key="1">
    <source>
        <dbReference type="EMBL" id="SUE35235.1"/>
    </source>
</evidence>
<reference evidence="1 2" key="1">
    <citation type="submission" date="2018-06" db="EMBL/GenBank/DDBJ databases">
        <authorList>
            <consortium name="Pathogen Informatics"/>
            <person name="Doyle S."/>
        </authorList>
    </citation>
    <scope>NUCLEOTIDE SEQUENCE [LARGE SCALE GENOMIC DNA]</scope>
    <source>
        <strain evidence="1 2">NCTC10894</strain>
    </source>
</reference>
<dbReference type="InterPro" id="IPR029069">
    <property type="entry name" value="HotDog_dom_sf"/>
</dbReference>
<protein>
    <recommendedName>
        <fullName evidence="3">4-hydroxybenzoyl-CoA thioesterase</fullName>
    </recommendedName>
</protein>
<accession>A0AAJ4ZP83</accession>
<dbReference type="Gene3D" id="3.10.129.10">
    <property type="entry name" value="Hotdog Thioesterase"/>
    <property type="match status" value="1"/>
</dbReference>
<comment type="caution">
    <text evidence="1">The sequence shown here is derived from an EMBL/GenBank/DDBJ whole genome shotgun (WGS) entry which is preliminary data.</text>
</comment>
<organism evidence="1 2">
    <name type="scientific">Ralstonia mannitolilytica</name>
    <dbReference type="NCBI Taxonomy" id="105219"/>
    <lineage>
        <taxon>Bacteria</taxon>
        <taxon>Pseudomonadati</taxon>
        <taxon>Pseudomonadota</taxon>
        <taxon>Betaproteobacteria</taxon>
        <taxon>Burkholderiales</taxon>
        <taxon>Burkholderiaceae</taxon>
        <taxon>Ralstonia</taxon>
    </lineage>
</organism>
<proteinExistence type="predicted"/>
<gene>
    <name evidence="1" type="ORF">NCTC10894_03248</name>
</gene>